<evidence type="ECO:0000256" key="1">
    <source>
        <dbReference type="ARBA" id="ARBA00023157"/>
    </source>
</evidence>
<dbReference type="Proteomes" id="UP001497623">
    <property type="component" value="Unassembled WGS sequence"/>
</dbReference>
<dbReference type="SUPFAM" id="SSF50494">
    <property type="entry name" value="Trypsin-like serine proteases"/>
    <property type="match status" value="1"/>
</dbReference>
<organism evidence="3 4">
    <name type="scientific">Meganyctiphanes norvegica</name>
    <name type="common">Northern krill</name>
    <name type="synonym">Thysanopoda norvegica</name>
    <dbReference type="NCBI Taxonomy" id="48144"/>
    <lineage>
        <taxon>Eukaryota</taxon>
        <taxon>Metazoa</taxon>
        <taxon>Ecdysozoa</taxon>
        <taxon>Arthropoda</taxon>
        <taxon>Crustacea</taxon>
        <taxon>Multicrustacea</taxon>
        <taxon>Malacostraca</taxon>
        <taxon>Eumalacostraca</taxon>
        <taxon>Eucarida</taxon>
        <taxon>Euphausiacea</taxon>
        <taxon>Euphausiidae</taxon>
        <taxon>Meganyctiphanes</taxon>
    </lineage>
</organism>
<keyword evidence="4" id="KW-1185">Reference proteome</keyword>
<dbReference type="PROSITE" id="PS50240">
    <property type="entry name" value="TRYPSIN_DOM"/>
    <property type="match status" value="1"/>
</dbReference>
<evidence type="ECO:0000313" key="3">
    <source>
        <dbReference type="EMBL" id="CAL4073829.1"/>
    </source>
</evidence>
<dbReference type="Pfam" id="PF00089">
    <property type="entry name" value="Trypsin"/>
    <property type="match status" value="1"/>
</dbReference>
<dbReference type="GO" id="GO:0004252">
    <property type="term" value="F:serine-type endopeptidase activity"/>
    <property type="evidence" value="ECO:0007669"/>
    <property type="project" value="InterPro"/>
</dbReference>
<name>A0AAV2Q917_MEGNR</name>
<keyword evidence="1" id="KW-1015">Disulfide bond</keyword>
<dbReference type="InterPro" id="IPR043504">
    <property type="entry name" value="Peptidase_S1_PA_chymotrypsin"/>
</dbReference>
<proteinExistence type="predicted"/>
<dbReference type="PANTHER" id="PTHR24253">
    <property type="entry name" value="TRANSMEMBRANE PROTEASE SERINE"/>
    <property type="match status" value="1"/>
</dbReference>
<gene>
    <name evidence="3" type="ORF">MNOR_LOCUS9316</name>
</gene>
<dbReference type="PANTHER" id="PTHR24253:SF176">
    <property type="entry name" value="CORIN, ISOFORM B"/>
    <property type="match status" value="1"/>
</dbReference>
<comment type="caution">
    <text evidence="3">The sequence shown here is derived from an EMBL/GenBank/DDBJ whole genome shotgun (WGS) entry which is preliminary data.</text>
</comment>
<dbReference type="InterPro" id="IPR009003">
    <property type="entry name" value="Peptidase_S1_PA"/>
</dbReference>
<dbReference type="Gene3D" id="2.40.10.10">
    <property type="entry name" value="Trypsin-like serine proteases"/>
    <property type="match status" value="1"/>
</dbReference>
<reference evidence="3 4" key="1">
    <citation type="submission" date="2024-05" db="EMBL/GenBank/DDBJ databases">
        <authorList>
            <person name="Wallberg A."/>
        </authorList>
    </citation>
    <scope>NUCLEOTIDE SEQUENCE [LARGE SCALE GENOMIC DNA]</scope>
</reference>
<feature type="domain" description="Peptidase S1" evidence="2">
    <location>
        <begin position="1"/>
        <end position="112"/>
    </location>
</feature>
<dbReference type="EMBL" id="CAXKWB010004491">
    <property type="protein sequence ID" value="CAL4073829.1"/>
    <property type="molecule type" value="Genomic_DNA"/>
</dbReference>
<evidence type="ECO:0000313" key="4">
    <source>
        <dbReference type="Proteomes" id="UP001497623"/>
    </source>
</evidence>
<sequence length="112" mass="12355">MHERFKGYDNDVAMVKLAATSHMAMPDLTPICLPDTPTLQTYSFEGHSCYSTGWGRTLENQDLQDILQEVKIPILPPVICKEAYDREEYGYAKVTDAHLCAGVVDGSAGTCV</sequence>
<dbReference type="InterPro" id="IPR001254">
    <property type="entry name" value="Trypsin_dom"/>
</dbReference>
<protein>
    <recommendedName>
        <fullName evidence="2">Peptidase S1 domain-containing protein</fullName>
    </recommendedName>
</protein>
<dbReference type="AlphaFoldDB" id="A0AAV2Q917"/>
<accession>A0AAV2Q917</accession>
<feature type="non-terminal residue" evidence="3">
    <location>
        <position position="112"/>
    </location>
</feature>
<evidence type="ECO:0000259" key="2">
    <source>
        <dbReference type="PROSITE" id="PS50240"/>
    </source>
</evidence>
<dbReference type="GO" id="GO:0006508">
    <property type="term" value="P:proteolysis"/>
    <property type="evidence" value="ECO:0007669"/>
    <property type="project" value="InterPro"/>
</dbReference>